<dbReference type="EMBL" id="CAXHTA020000007">
    <property type="protein sequence ID" value="CAL5222524.1"/>
    <property type="molecule type" value="Genomic_DNA"/>
</dbReference>
<dbReference type="Proteomes" id="UP001497392">
    <property type="component" value="Unassembled WGS sequence"/>
</dbReference>
<keyword evidence="3" id="KW-1185">Reference proteome</keyword>
<evidence type="ECO:0000256" key="1">
    <source>
        <dbReference type="SAM" id="MobiDB-lite"/>
    </source>
</evidence>
<comment type="caution">
    <text evidence="2">The sequence shown here is derived from an EMBL/GenBank/DDBJ whole genome shotgun (WGS) entry which is preliminary data.</text>
</comment>
<evidence type="ECO:0000313" key="2">
    <source>
        <dbReference type="EMBL" id="CAL5222524.1"/>
    </source>
</evidence>
<organism evidence="2 3">
    <name type="scientific">Coccomyxa viridis</name>
    <dbReference type="NCBI Taxonomy" id="1274662"/>
    <lineage>
        <taxon>Eukaryota</taxon>
        <taxon>Viridiplantae</taxon>
        <taxon>Chlorophyta</taxon>
        <taxon>core chlorophytes</taxon>
        <taxon>Trebouxiophyceae</taxon>
        <taxon>Trebouxiophyceae incertae sedis</taxon>
        <taxon>Coccomyxaceae</taxon>
        <taxon>Coccomyxa</taxon>
    </lineage>
</organism>
<sequence length="386" mass="42668">MDIGLYDPIFHASGVSTASYTGRSADSIRAKMPDIEVIIAPPIIQAGPAQYSTKDVKNTKSLECPQASKRLEEASLEEAFCAASYHRHSVMDGHVFKPLSEAPPEFSECTPFPSWAYPNKDAASEDLAAYHGVQLQAMGSSMSKGSGRELCRDGHKVLDLHALKNLLQLHTEDGWYMGAIDAGVVHQAVLAEDAASHLRIGFVHHQSRADKEIYDAGQRSKGIHTRGVSKTLERAAKPRKGSSTACSSKEELKARREELQAYHPRMIMTLLAAVLEHEYEDDEDAAPLYCVLTDGEIFDLFCYADPHVLMYTGLTRKAAYYALSQALEQEAGVKAPAKRKQTEAFQKPLTKAAKRPRRERSPVQEHISRYIRTSVGSSRCDLVSSY</sequence>
<evidence type="ECO:0000313" key="3">
    <source>
        <dbReference type="Proteomes" id="UP001497392"/>
    </source>
</evidence>
<gene>
    <name evidence="2" type="primary">g4899</name>
    <name evidence="2" type="ORF">VP750_LOCUS4183</name>
</gene>
<reference evidence="2 3" key="1">
    <citation type="submission" date="2024-06" db="EMBL/GenBank/DDBJ databases">
        <authorList>
            <person name="Kraege A."/>
            <person name="Thomma B."/>
        </authorList>
    </citation>
    <scope>NUCLEOTIDE SEQUENCE [LARGE SCALE GENOMIC DNA]</scope>
</reference>
<proteinExistence type="predicted"/>
<feature type="region of interest" description="Disordered" evidence="1">
    <location>
        <begin position="335"/>
        <end position="366"/>
    </location>
</feature>
<accession>A0ABP1FTQ7</accession>
<name>A0ABP1FTQ7_9CHLO</name>
<protein>
    <submittedName>
        <fullName evidence="2">G4899 protein</fullName>
    </submittedName>
</protein>